<evidence type="ECO:0000256" key="4">
    <source>
        <dbReference type="ARBA" id="ARBA00022452"/>
    </source>
</evidence>
<dbReference type="GO" id="GO:0006508">
    <property type="term" value="P:proteolysis"/>
    <property type="evidence" value="ECO:0007669"/>
    <property type="project" value="UniProtKB-KW"/>
</dbReference>
<dbReference type="RefSeq" id="WP_003110827.1">
    <property type="nucleotide sequence ID" value="NC_008463.1"/>
</dbReference>
<comment type="subcellular location">
    <subcellularLocation>
        <location evidence="1">Cell outer membrane</location>
    </subcellularLocation>
</comment>
<evidence type="ECO:0000256" key="5">
    <source>
        <dbReference type="ARBA" id="ARBA00022692"/>
    </source>
</evidence>
<accession>A0A0H2Z8K0</accession>
<dbReference type="KEGG" id="pau:PA14_48090"/>
<keyword evidence="3" id="KW-0813">Transport</keyword>
<dbReference type="AlphaFoldDB" id="A0A0H2Z8K0"/>
<sequence length="481" mass="54471">MTMRRLMTWLFGAFLLLLREDAFALGLLDGYHLALENDPQFQAAIQEHEAGRQYRALGRAALLPRLVYSYNRGRSWSDVTQTTTRGDFKEDRDYDSYVSTLSLQQPLFDYEAFSRYRKGVAQALLSDERFRSQSQELLVRVLEAYTGALLAQDQIELARAQKRSYREQFQLNQRQFERGNGTRTDTLETQARFNLAQAQEIEARDSQDAALRELERLVGAPLEIADLAPLGERFQVRPLSPASYTAWRDLALAENPELASLRHAVDVARYEVEQNRADFLPRLGLYASTGKSKSGSENTYNQRYETDSVGIQLSVPLFSGGETLAATRQATHRMEKSHYDLDDKVRETLNQVRKMYNQSSSSAAKIRAYEMTVDSARTLVMATRKSIAAGVRVNLDLLNAEQALYSAMNELSKAKYDYLTAWARLRFYAGVLDEADLELVAANFVSGETPARRRDCATTDCPAPLHTLSKTDTEENRSALN</sequence>
<reference evidence="9 10" key="1">
    <citation type="journal article" date="2006" name="Genome Biol.">
        <title>Genomic analysis reveals that Pseudomonas aeruginosa virulence is combinatorial.</title>
        <authorList>
            <person name="Lee D.G."/>
            <person name="Urbach J.M."/>
            <person name="Wu G."/>
            <person name="Liberati N.T."/>
            <person name="Feinbaum R.L."/>
            <person name="Miyata S."/>
            <person name="Diggins L.T."/>
            <person name="He J."/>
            <person name="Saucier M."/>
            <person name="Deziel E."/>
            <person name="Friedman L."/>
            <person name="Li L."/>
            <person name="Grills G."/>
            <person name="Montgomery K."/>
            <person name="Kucherlapati R."/>
            <person name="Rahme L.G."/>
            <person name="Ausubel F.M."/>
        </authorList>
    </citation>
    <scope>NUCLEOTIDE SEQUENCE [LARGE SCALE GENOMIC DNA]</scope>
    <source>
        <strain evidence="9 10">UCBPP-PA14</strain>
    </source>
</reference>
<feature type="region of interest" description="Disordered" evidence="8">
    <location>
        <begin position="462"/>
        <end position="481"/>
    </location>
</feature>
<evidence type="ECO:0000256" key="3">
    <source>
        <dbReference type="ARBA" id="ARBA00022448"/>
    </source>
</evidence>
<dbReference type="Gene3D" id="1.20.1600.10">
    <property type="entry name" value="Outer membrane efflux proteins (OEP)"/>
    <property type="match status" value="1"/>
</dbReference>
<dbReference type="GO" id="GO:0015288">
    <property type="term" value="F:porin activity"/>
    <property type="evidence" value="ECO:0007669"/>
    <property type="project" value="TreeGrafter"/>
</dbReference>
<dbReference type="HOGENOM" id="CLU_012817_0_2_6"/>
<gene>
    <name evidence="9" type="primary">aprF</name>
    <name evidence="9" type="ordered locus">PA14_48090</name>
</gene>
<keyword evidence="6" id="KW-0472">Membrane</keyword>
<feature type="compositionally biased region" description="Basic and acidic residues" evidence="8">
    <location>
        <begin position="469"/>
        <end position="481"/>
    </location>
</feature>
<dbReference type="SUPFAM" id="SSF56954">
    <property type="entry name" value="Outer membrane efflux proteins (OEP)"/>
    <property type="match status" value="1"/>
</dbReference>
<dbReference type="Proteomes" id="UP000000653">
    <property type="component" value="Chromosome"/>
</dbReference>
<name>A0A0H2Z8K0_PSEAB</name>
<organism evidence="9 10">
    <name type="scientific">Pseudomonas aeruginosa (strain UCBPP-PA14)</name>
    <dbReference type="NCBI Taxonomy" id="208963"/>
    <lineage>
        <taxon>Bacteria</taxon>
        <taxon>Pseudomonadati</taxon>
        <taxon>Pseudomonadota</taxon>
        <taxon>Gammaproteobacteria</taxon>
        <taxon>Pseudomonadales</taxon>
        <taxon>Pseudomonadaceae</taxon>
        <taxon>Pseudomonas</taxon>
    </lineage>
</organism>
<dbReference type="GO" id="GO:0009279">
    <property type="term" value="C:cell outer membrane"/>
    <property type="evidence" value="ECO:0007669"/>
    <property type="project" value="UniProtKB-SubCell"/>
</dbReference>
<keyword evidence="4" id="KW-1134">Transmembrane beta strand</keyword>
<evidence type="ECO:0000256" key="8">
    <source>
        <dbReference type="SAM" id="MobiDB-lite"/>
    </source>
</evidence>
<evidence type="ECO:0000256" key="7">
    <source>
        <dbReference type="ARBA" id="ARBA00023237"/>
    </source>
</evidence>
<comment type="similarity">
    <text evidence="2">Belongs to the outer membrane factor (OMF) (TC 1.B.17) family.</text>
</comment>
<protein>
    <submittedName>
        <fullName evidence="9">Alkaline protease secretion outer membrane protein AprF</fullName>
    </submittedName>
</protein>
<dbReference type="GO" id="GO:1990281">
    <property type="term" value="C:efflux pump complex"/>
    <property type="evidence" value="ECO:0007669"/>
    <property type="project" value="TreeGrafter"/>
</dbReference>
<proteinExistence type="inferred from homology"/>
<evidence type="ECO:0000313" key="10">
    <source>
        <dbReference type="Proteomes" id="UP000000653"/>
    </source>
</evidence>
<dbReference type="BioCyc" id="PAER208963:G1G74-4040-MONOMER"/>
<dbReference type="NCBIfam" id="TIGR01844">
    <property type="entry name" value="type_I_sec_TolC"/>
    <property type="match status" value="1"/>
</dbReference>
<dbReference type="PANTHER" id="PTHR30026:SF20">
    <property type="entry name" value="OUTER MEMBRANE PROTEIN TOLC"/>
    <property type="match status" value="1"/>
</dbReference>
<dbReference type="GO" id="GO:0008233">
    <property type="term" value="F:peptidase activity"/>
    <property type="evidence" value="ECO:0007669"/>
    <property type="project" value="UniProtKB-KW"/>
</dbReference>
<dbReference type="EMBL" id="CP000438">
    <property type="protein sequence ID" value="ABJ10436.1"/>
    <property type="molecule type" value="Genomic_DNA"/>
</dbReference>
<keyword evidence="9" id="KW-0645">Protease</keyword>
<evidence type="ECO:0000256" key="1">
    <source>
        <dbReference type="ARBA" id="ARBA00004442"/>
    </source>
</evidence>
<dbReference type="InterPro" id="IPR051906">
    <property type="entry name" value="TolC-like"/>
</dbReference>
<evidence type="ECO:0000256" key="2">
    <source>
        <dbReference type="ARBA" id="ARBA00007613"/>
    </source>
</evidence>
<dbReference type="InterPro" id="IPR003423">
    <property type="entry name" value="OMP_efflux"/>
</dbReference>
<dbReference type="Pfam" id="PF02321">
    <property type="entry name" value="OEP"/>
    <property type="match status" value="2"/>
</dbReference>
<evidence type="ECO:0000256" key="6">
    <source>
        <dbReference type="ARBA" id="ARBA00023136"/>
    </source>
</evidence>
<dbReference type="GO" id="GO:0015562">
    <property type="term" value="F:efflux transmembrane transporter activity"/>
    <property type="evidence" value="ECO:0007669"/>
    <property type="project" value="InterPro"/>
</dbReference>
<keyword evidence="9" id="KW-0378">Hydrolase</keyword>
<dbReference type="InterPro" id="IPR010130">
    <property type="entry name" value="T1SS_OMP_TolC"/>
</dbReference>
<evidence type="ECO:0000313" key="9">
    <source>
        <dbReference type="EMBL" id="ABJ10436.1"/>
    </source>
</evidence>
<dbReference type="PANTHER" id="PTHR30026">
    <property type="entry name" value="OUTER MEMBRANE PROTEIN TOLC"/>
    <property type="match status" value="1"/>
</dbReference>
<keyword evidence="5" id="KW-0812">Transmembrane</keyword>
<dbReference type="FunFam" id="1.20.1600.10:FF:000014">
    <property type="entry name" value="Alkaline protease secretion protein AprF"/>
    <property type="match status" value="1"/>
</dbReference>
<keyword evidence="7" id="KW-0998">Cell outer membrane</keyword>
<dbReference type="SMR" id="A0A0H2Z8K0"/>